<protein>
    <submittedName>
        <fullName evidence="1">Uncharacterized protein</fullName>
    </submittedName>
</protein>
<gene>
    <name evidence="1" type="ORF">IWW38_004328</name>
</gene>
<organism evidence="1 2">
    <name type="scientific">Coemansia aciculifera</name>
    <dbReference type="NCBI Taxonomy" id="417176"/>
    <lineage>
        <taxon>Eukaryota</taxon>
        <taxon>Fungi</taxon>
        <taxon>Fungi incertae sedis</taxon>
        <taxon>Zoopagomycota</taxon>
        <taxon>Kickxellomycotina</taxon>
        <taxon>Kickxellomycetes</taxon>
        <taxon>Kickxellales</taxon>
        <taxon>Kickxellaceae</taxon>
        <taxon>Coemansia</taxon>
    </lineage>
</organism>
<evidence type="ECO:0000313" key="2">
    <source>
        <dbReference type="Proteomes" id="UP001139981"/>
    </source>
</evidence>
<name>A0ACC1LZP7_9FUNG</name>
<evidence type="ECO:0000313" key="1">
    <source>
        <dbReference type="EMBL" id="KAJ2890080.1"/>
    </source>
</evidence>
<sequence length="305" mass="33185">MLGSNLRLLSRRQCASIHSSARCGYKPNDSGNTSRPLFKAFAERIANSNSSSSSSSSSTGTSGRAPPSFLPSKFPTTTSGYPRPGEAKTSGSSFGVPPRSRSPPMLSGKALLQQRIQDRIKERLAKVRKEDSGGQERALRDEEIQSAIITLISSEGVVLGPRPLSQVLNEMDREQDTLVLVDSQQDPPACRVFSRKLIYERERMARKLRKAAPKAPRPQTIVLSECIGAHDLQIKVNRAREMLGKGKRVTVVVESKGKKGSKEKRMEVGASIMKLLADHASVCAPPVVEPNSWSVALQGKAVPKE</sequence>
<reference evidence="1" key="1">
    <citation type="submission" date="2022-07" db="EMBL/GenBank/DDBJ databases">
        <title>Phylogenomic reconstructions and comparative analyses of Kickxellomycotina fungi.</title>
        <authorList>
            <person name="Reynolds N.K."/>
            <person name="Stajich J.E."/>
            <person name="Barry K."/>
            <person name="Grigoriev I.V."/>
            <person name="Crous P."/>
            <person name="Smith M.E."/>
        </authorList>
    </citation>
    <scope>NUCLEOTIDE SEQUENCE</scope>
    <source>
        <strain evidence="1">CBS 190363</strain>
    </source>
</reference>
<keyword evidence="2" id="KW-1185">Reference proteome</keyword>
<dbReference type="Proteomes" id="UP001139981">
    <property type="component" value="Unassembled WGS sequence"/>
</dbReference>
<comment type="caution">
    <text evidence="1">The sequence shown here is derived from an EMBL/GenBank/DDBJ whole genome shotgun (WGS) entry which is preliminary data.</text>
</comment>
<proteinExistence type="predicted"/>
<dbReference type="EMBL" id="JANBVB010001517">
    <property type="protein sequence ID" value="KAJ2890080.1"/>
    <property type="molecule type" value="Genomic_DNA"/>
</dbReference>
<accession>A0ACC1LZP7</accession>